<reference evidence="8 9" key="1">
    <citation type="submission" date="2019-03" db="EMBL/GenBank/DDBJ databases">
        <title>Genomic Encyclopedia of Type Strains, Phase IV (KMG-IV): sequencing the most valuable type-strain genomes for metagenomic binning, comparative biology and taxonomic classification.</title>
        <authorList>
            <person name="Goeker M."/>
        </authorList>
    </citation>
    <scope>NUCLEOTIDE SEQUENCE [LARGE SCALE GENOMIC DNA]</scope>
    <source>
        <strain evidence="8 9">DSM 24179</strain>
    </source>
</reference>
<dbReference type="InterPro" id="IPR001789">
    <property type="entry name" value="Sig_transdc_resp-reg_receiver"/>
</dbReference>
<dbReference type="PROSITE" id="PS50110">
    <property type="entry name" value="RESPONSE_REGULATORY"/>
    <property type="match status" value="1"/>
</dbReference>
<dbReference type="GO" id="GO:0000156">
    <property type="term" value="F:phosphorelay response regulator activity"/>
    <property type="evidence" value="ECO:0007669"/>
    <property type="project" value="TreeGrafter"/>
</dbReference>
<evidence type="ECO:0000256" key="2">
    <source>
        <dbReference type="ARBA" id="ARBA00023012"/>
    </source>
</evidence>
<dbReference type="SUPFAM" id="SSF55785">
    <property type="entry name" value="PYP-like sensor domain (PAS domain)"/>
    <property type="match status" value="1"/>
</dbReference>
<dbReference type="Pfam" id="PF13426">
    <property type="entry name" value="PAS_9"/>
    <property type="match status" value="1"/>
</dbReference>
<dbReference type="Gene3D" id="3.40.50.2300">
    <property type="match status" value="1"/>
</dbReference>
<dbReference type="SMART" id="SM00091">
    <property type="entry name" value="PAS"/>
    <property type="match status" value="1"/>
</dbReference>
<comment type="caution">
    <text evidence="8">The sequence shown here is derived from an EMBL/GenBank/DDBJ whole genome shotgun (WGS) entry which is preliminary data.</text>
</comment>
<feature type="domain" description="Response regulatory" evidence="7">
    <location>
        <begin position="3"/>
        <end position="118"/>
    </location>
</feature>
<sequence length="350" mass="39584">MRKVLIVEDDKFLAAIFSLFIKDLGHLLVGRCQTGAQALEMCQSEKPDVVLMDIHLEGEIDGIETAERIQRDFEIPVIFVTSDTSSQVVERAIVANSYGYLVKPVQKNELSITIDLAYYKHKAVIDQKRREQSFRRYLAEAPVAVIIVHDGRIQYLNMNALDLFHTHYIEDMIGLPLVDFVDDCSKGAFNEFISNDAGTGRVAERHDIVFMGLHKKPLDVAITGSWIEFNGKQALQIVMMDITPEKSAIRDCEKLRYALFMGGKGVMILDQSLKVSGVTPGFKSLIRLEQGSDINDLNMDERLLMSLLNGNSEEQHETTISYMNKSYKCMVFAIGQTQKKNRELIVKIVE</sequence>
<dbReference type="Proteomes" id="UP000295221">
    <property type="component" value="Unassembled WGS sequence"/>
</dbReference>
<accession>A0A4R2GB72</accession>
<evidence type="ECO:0000259" key="7">
    <source>
        <dbReference type="PROSITE" id="PS50110"/>
    </source>
</evidence>
<evidence type="ECO:0000256" key="4">
    <source>
        <dbReference type="ARBA" id="ARBA00023125"/>
    </source>
</evidence>
<organism evidence="8 9">
    <name type="scientific">Natronoflexus pectinivorans</name>
    <dbReference type="NCBI Taxonomy" id="682526"/>
    <lineage>
        <taxon>Bacteria</taxon>
        <taxon>Pseudomonadati</taxon>
        <taxon>Bacteroidota</taxon>
        <taxon>Bacteroidia</taxon>
        <taxon>Marinilabiliales</taxon>
        <taxon>Marinilabiliaceae</taxon>
        <taxon>Natronoflexus</taxon>
    </lineage>
</organism>
<dbReference type="Pfam" id="PF00072">
    <property type="entry name" value="Response_reg"/>
    <property type="match status" value="1"/>
</dbReference>
<evidence type="ECO:0000256" key="3">
    <source>
        <dbReference type="ARBA" id="ARBA00023015"/>
    </source>
</evidence>
<dbReference type="EMBL" id="SLWK01000017">
    <property type="protein sequence ID" value="TCO04941.1"/>
    <property type="molecule type" value="Genomic_DNA"/>
</dbReference>
<keyword evidence="4" id="KW-0238">DNA-binding</keyword>
<dbReference type="PANTHER" id="PTHR48111">
    <property type="entry name" value="REGULATOR OF RPOS"/>
    <property type="match status" value="1"/>
</dbReference>
<dbReference type="GO" id="GO:0006355">
    <property type="term" value="P:regulation of DNA-templated transcription"/>
    <property type="evidence" value="ECO:0007669"/>
    <property type="project" value="TreeGrafter"/>
</dbReference>
<keyword evidence="1 6" id="KW-0597">Phosphoprotein</keyword>
<keyword evidence="9" id="KW-1185">Reference proteome</keyword>
<keyword evidence="3" id="KW-0805">Transcription regulation</keyword>
<dbReference type="InterPro" id="IPR000014">
    <property type="entry name" value="PAS"/>
</dbReference>
<keyword evidence="2" id="KW-0902">Two-component regulatory system</keyword>
<dbReference type="GO" id="GO:0032993">
    <property type="term" value="C:protein-DNA complex"/>
    <property type="evidence" value="ECO:0007669"/>
    <property type="project" value="TreeGrafter"/>
</dbReference>
<dbReference type="OrthoDB" id="1646880at2"/>
<dbReference type="AlphaFoldDB" id="A0A4R2GB72"/>
<dbReference type="InterPro" id="IPR035965">
    <property type="entry name" value="PAS-like_dom_sf"/>
</dbReference>
<proteinExistence type="predicted"/>
<dbReference type="CDD" id="cd00130">
    <property type="entry name" value="PAS"/>
    <property type="match status" value="1"/>
</dbReference>
<dbReference type="Gene3D" id="3.30.450.20">
    <property type="entry name" value="PAS domain"/>
    <property type="match status" value="1"/>
</dbReference>
<dbReference type="CDD" id="cd17534">
    <property type="entry name" value="REC_DC-like"/>
    <property type="match status" value="1"/>
</dbReference>
<evidence type="ECO:0000313" key="9">
    <source>
        <dbReference type="Proteomes" id="UP000295221"/>
    </source>
</evidence>
<evidence type="ECO:0000256" key="1">
    <source>
        <dbReference type="ARBA" id="ARBA00022553"/>
    </source>
</evidence>
<dbReference type="InterPro" id="IPR039420">
    <property type="entry name" value="WalR-like"/>
</dbReference>
<evidence type="ECO:0000313" key="8">
    <source>
        <dbReference type="EMBL" id="TCO04941.1"/>
    </source>
</evidence>
<feature type="modified residue" description="4-aspartylphosphate" evidence="6">
    <location>
        <position position="53"/>
    </location>
</feature>
<evidence type="ECO:0000256" key="6">
    <source>
        <dbReference type="PROSITE-ProRule" id="PRU00169"/>
    </source>
</evidence>
<dbReference type="SMART" id="SM00448">
    <property type="entry name" value="REC"/>
    <property type="match status" value="1"/>
</dbReference>
<dbReference type="RefSeq" id="WP_132435147.1">
    <property type="nucleotide sequence ID" value="NZ_SLWK01000017.1"/>
</dbReference>
<dbReference type="PANTHER" id="PTHR48111:SF1">
    <property type="entry name" value="TWO-COMPONENT RESPONSE REGULATOR ORR33"/>
    <property type="match status" value="1"/>
</dbReference>
<protein>
    <submittedName>
        <fullName evidence="8">PAS domain-containing protein</fullName>
    </submittedName>
</protein>
<dbReference type="SUPFAM" id="SSF52172">
    <property type="entry name" value="CheY-like"/>
    <property type="match status" value="1"/>
</dbReference>
<dbReference type="GO" id="GO:0000976">
    <property type="term" value="F:transcription cis-regulatory region binding"/>
    <property type="evidence" value="ECO:0007669"/>
    <property type="project" value="TreeGrafter"/>
</dbReference>
<keyword evidence="5" id="KW-0804">Transcription</keyword>
<dbReference type="GO" id="GO:0005829">
    <property type="term" value="C:cytosol"/>
    <property type="evidence" value="ECO:0007669"/>
    <property type="project" value="TreeGrafter"/>
</dbReference>
<dbReference type="InterPro" id="IPR011006">
    <property type="entry name" value="CheY-like_superfamily"/>
</dbReference>
<gene>
    <name evidence="8" type="ORF">EV194_1176</name>
</gene>
<name>A0A4R2GB72_9BACT</name>
<evidence type="ECO:0000256" key="5">
    <source>
        <dbReference type="ARBA" id="ARBA00023163"/>
    </source>
</evidence>